<dbReference type="Proteomes" id="UP000824005">
    <property type="component" value="Unassembled WGS sequence"/>
</dbReference>
<name>A0A9D2CAD0_9MICO</name>
<organism evidence="2 3">
    <name type="scientific">Candidatus Agrococcus pullicola</name>
    <dbReference type="NCBI Taxonomy" id="2838429"/>
    <lineage>
        <taxon>Bacteria</taxon>
        <taxon>Bacillati</taxon>
        <taxon>Actinomycetota</taxon>
        <taxon>Actinomycetes</taxon>
        <taxon>Micrococcales</taxon>
        <taxon>Microbacteriaceae</taxon>
        <taxon>Agrococcus</taxon>
    </lineage>
</organism>
<dbReference type="Gene3D" id="3.10.450.50">
    <property type="match status" value="1"/>
</dbReference>
<dbReference type="EMBL" id="DXDC01000393">
    <property type="protein sequence ID" value="HIY67187.1"/>
    <property type="molecule type" value="Genomic_DNA"/>
</dbReference>
<reference evidence="2" key="1">
    <citation type="journal article" date="2021" name="PeerJ">
        <title>Extensive microbial diversity within the chicken gut microbiome revealed by metagenomics and culture.</title>
        <authorList>
            <person name="Gilroy R."/>
            <person name="Ravi A."/>
            <person name="Getino M."/>
            <person name="Pursley I."/>
            <person name="Horton D.L."/>
            <person name="Alikhan N.F."/>
            <person name="Baker D."/>
            <person name="Gharbi K."/>
            <person name="Hall N."/>
            <person name="Watson M."/>
            <person name="Adriaenssens E.M."/>
            <person name="Foster-Nyarko E."/>
            <person name="Jarju S."/>
            <person name="Secka A."/>
            <person name="Antonio M."/>
            <person name="Oren A."/>
            <person name="Chaudhuri R.R."/>
            <person name="La Ragione R."/>
            <person name="Hildebrand F."/>
            <person name="Pallen M.J."/>
        </authorList>
    </citation>
    <scope>NUCLEOTIDE SEQUENCE</scope>
    <source>
        <strain evidence="2">ChiGjej1B1-98</strain>
    </source>
</reference>
<protein>
    <submittedName>
        <fullName evidence="2">Nuclear transport factor 2 family protein</fullName>
    </submittedName>
</protein>
<feature type="domain" description="SnoaL-like" evidence="1">
    <location>
        <begin position="5"/>
        <end position="106"/>
    </location>
</feature>
<dbReference type="InterPro" id="IPR032710">
    <property type="entry name" value="NTF2-like_dom_sf"/>
</dbReference>
<reference evidence="2" key="2">
    <citation type="submission" date="2021-04" db="EMBL/GenBank/DDBJ databases">
        <authorList>
            <person name="Gilroy R."/>
        </authorList>
    </citation>
    <scope>NUCLEOTIDE SEQUENCE</scope>
    <source>
        <strain evidence="2">ChiGjej1B1-98</strain>
    </source>
</reference>
<dbReference type="SUPFAM" id="SSF54427">
    <property type="entry name" value="NTF2-like"/>
    <property type="match status" value="1"/>
</dbReference>
<evidence type="ECO:0000313" key="3">
    <source>
        <dbReference type="Proteomes" id="UP000824005"/>
    </source>
</evidence>
<proteinExistence type="predicted"/>
<dbReference type="InterPro" id="IPR037401">
    <property type="entry name" value="SnoaL-like"/>
</dbReference>
<sequence length="116" mass="13098">MQNIVDAYLATWNADAAERERLIAEHWAENITYADPQAEIAGSAALHELIGAVRAQFPDFFFSQYRETDAHHRQLRFSWGLGPEGEEPPIVGFDVVVLDEEGKISDVRGFLDRVPQ</sequence>
<evidence type="ECO:0000259" key="1">
    <source>
        <dbReference type="Pfam" id="PF12680"/>
    </source>
</evidence>
<dbReference type="Pfam" id="PF12680">
    <property type="entry name" value="SnoaL_2"/>
    <property type="match status" value="1"/>
</dbReference>
<comment type="caution">
    <text evidence="2">The sequence shown here is derived from an EMBL/GenBank/DDBJ whole genome shotgun (WGS) entry which is preliminary data.</text>
</comment>
<dbReference type="AlphaFoldDB" id="A0A9D2CAD0"/>
<accession>A0A9D2CAD0</accession>
<gene>
    <name evidence="2" type="ORF">H9830_13030</name>
</gene>
<evidence type="ECO:0000313" key="2">
    <source>
        <dbReference type="EMBL" id="HIY67187.1"/>
    </source>
</evidence>